<dbReference type="EMBL" id="NCSJ02000074">
    <property type="protein sequence ID" value="RFU31492.1"/>
    <property type="molecule type" value="Genomic_DNA"/>
</dbReference>
<comment type="caution">
    <text evidence="2">The sequence shown here is derived from an EMBL/GenBank/DDBJ whole genome shotgun (WGS) entry which is preliminary data.</text>
</comment>
<dbReference type="OMA" id="IACVLEW"/>
<dbReference type="Proteomes" id="UP000258309">
    <property type="component" value="Unassembled WGS sequence"/>
</dbReference>
<evidence type="ECO:0000313" key="2">
    <source>
        <dbReference type="EMBL" id="RFU31492.1"/>
    </source>
</evidence>
<dbReference type="AlphaFoldDB" id="A0A3E2HEA3"/>
<name>A0A3E2HEA3_SCYLI</name>
<evidence type="ECO:0000313" key="3">
    <source>
        <dbReference type="Proteomes" id="UP000258309"/>
    </source>
</evidence>
<organism evidence="2 3">
    <name type="scientific">Scytalidium lignicola</name>
    <name type="common">Hyphomycete</name>
    <dbReference type="NCBI Taxonomy" id="5539"/>
    <lineage>
        <taxon>Eukaryota</taxon>
        <taxon>Fungi</taxon>
        <taxon>Dikarya</taxon>
        <taxon>Ascomycota</taxon>
        <taxon>Pezizomycotina</taxon>
        <taxon>Leotiomycetes</taxon>
        <taxon>Leotiomycetes incertae sedis</taxon>
        <taxon>Scytalidium</taxon>
    </lineage>
</organism>
<dbReference type="PANTHER" id="PTHR43000">
    <property type="entry name" value="DTDP-D-GLUCOSE 4,6-DEHYDRATASE-RELATED"/>
    <property type="match status" value="1"/>
</dbReference>
<sequence length="381" mass="41972">MDGKTILVTGGLGQVGLSIIQRLQDQYPTCQIHVIDLSTPTTNRDLRYFPNVTYHKGTITDKTFIRNVFVESTPLVVFHTAGLIPQIAQRLDMDSEKHYIKVNVEGTRNVLDAAREVGSVRAFVYTSSADVVKSHSWVDLVNVDESVPVPEEFDHSYAKSKALAESLVLTSSTSPFPTTALRTHAVIGPFDTNILPLFLSAPRNIHLGPGTNLYDFTYAPNLALAHDLAARNLLTTTSATTTTTTTSTAGDRNRGFESAAGKPFFITNGDPLPFRSVVEMIHAAFTSGAETSSTTNQGSITIPITIAYVLTWVVEKVCQMLGKRPMLSTRDLGDSVSQRWFDNSAARRVVGYEPRVKLAEGVREMVEEYRRVRKWREGSSS</sequence>
<feature type="non-terminal residue" evidence="2">
    <location>
        <position position="1"/>
    </location>
</feature>
<dbReference type="OrthoDB" id="10058185at2759"/>
<accession>A0A3E2HEA3</accession>
<keyword evidence="3" id="KW-1185">Reference proteome</keyword>
<dbReference type="SUPFAM" id="SSF51735">
    <property type="entry name" value="NAD(P)-binding Rossmann-fold domains"/>
    <property type="match status" value="1"/>
</dbReference>
<dbReference type="Gene3D" id="3.40.50.720">
    <property type="entry name" value="NAD(P)-binding Rossmann-like Domain"/>
    <property type="match status" value="1"/>
</dbReference>
<proteinExistence type="predicted"/>
<dbReference type="Pfam" id="PF01073">
    <property type="entry name" value="3Beta_HSD"/>
    <property type="match status" value="1"/>
</dbReference>
<evidence type="ECO:0000259" key="1">
    <source>
        <dbReference type="Pfam" id="PF01073"/>
    </source>
</evidence>
<dbReference type="InterPro" id="IPR002225">
    <property type="entry name" value="3Beta_OHSteriod_DH/Estase"/>
</dbReference>
<dbReference type="GO" id="GO:0016616">
    <property type="term" value="F:oxidoreductase activity, acting on the CH-OH group of donors, NAD or NADP as acceptor"/>
    <property type="evidence" value="ECO:0007669"/>
    <property type="project" value="InterPro"/>
</dbReference>
<reference evidence="2 3" key="1">
    <citation type="submission" date="2018-05" db="EMBL/GenBank/DDBJ databases">
        <title>Draft genome sequence of Scytalidium lignicola DSM 105466, a ubiquitous saprotrophic fungus.</title>
        <authorList>
            <person name="Buettner E."/>
            <person name="Gebauer A.M."/>
            <person name="Hofrichter M."/>
            <person name="Liers C."/>
            <person name="Kellner H."/>
        </authorList>
    </citation>
    <scope>NUCLEOTIDE SEQUENCE [LARGE SCALE GENOMIC DNA]</scope>
    <source>
        <strain evidence="2 3">DSM 105466</strain>
    </source>
</reference>
<dbReference type="GO" id="GO:0006694">
    <property type="term" value="P:steroid biosynthetic process"/>
    <property type="evidence" value="ECO:0007669"/>
    <property type="project" value="InterPro"/>
</dbReference>
<gene>
    <name evidence="2" type="ORF">B7463_g4799</name>
</gene>
<protein>
    <recommendedName>
        <fullName evidence="1">3-beta hydroxysteroid dehydrogenase/isomerase domain-containing protein</fullName>
    </recommendedName>
</protein>
<feature type="domain" description="3-beta hydroxysteroid dehydrogenase/isomerase" evidence="1">
    <location>
        <begin position="7"/>
        <end position="284"/>
    </location>
</feature>
<feature type="non-terminal residue" evidence="2">
    <location>
        <position position="381"/>
    </location>
</feature>
<dbReference type="InterPro" id="IPR036291">
    <property type="entry name" value="NAD(P)-bd_dom_sf"/>
</dbReference>
<dbReference type="STRING" id="5539.A0A3E2HEA3"/>